<dbReference type="GO" id="GO:0031119">
    <property type="term" value="P:tRNA pseudouridine synthesis"/>
    <property type="evidence" value="ECO:0007669"/>
    <property type="project" value="UniProtKB-UniRule"/>
</dbReference>
<dbReference type="GO" id="GO:0160148">
    <property type="term" value="F:tRNA pseudouridine(55) synthase activity"/>
    <property type="evidence" value="ECO:0007669"/>
    <property type="project" value="UniProtKB-EC"/>
</dbReference>
<proteinExistence type="inferred from homology"/>
<comment type="similarity">
    <text evidence="2 5">Belongs to the pseudouridine synthase TruB family. Type 1 subfamily.</text>
</comment>
<dbReference type="RefSeq" id="WP_189406792.1">
    <property type="nucleotide sequence ID" value="NZ_BMXP01000006.1"/>
</dbReference>
<dbReference type="EC" id="5.4.99.25" evidence="5"/>
<keyword evidence="9" id="KW-1185">Reference proteome</keyword>
<dbReference type="NCBIfam" id="TIGR00431">
    <property type="entry name" value="TruB"/>
    <property type="match status" value="1"/>
</dbReference>
<dbReference type="PANTHER" id="PTHR13767">
    <property type="entry name" value="TRNA-PSEUDOURIDINE SYNTHASE"/>
    <property type="match status" value="1"/>
</dbReference>
<reference evidence="8" key="1">
    <citation type="journal article" date="2014" name="Int. J. Syst. Evol. Microbiol.">
        <title>Complete genome sequence of Corynebacterium casei LMG S-19264T (=DSM 44701T), isolated from a smear-ripened cheese.</title>
        <authorList>
            <consortium name="US DOE Joint Genome Institute (JGI-PGF)"/>
            <person name="Walter F."/>
            <person name="Albersmeier A."/>
            <person name="Kalinowski J."/>
            <person name="Ruckert C."/>
        </authorList>
    </citation>
    <scope>NUCLEOTIDE SEQUENCE</scope>
    <source>
        <strain evidence="8">KCTC 22164</strain>
    </source>
</reference>
<reference evidence="8" key="2">
    <citation type="submission" date="2020-09" db="EMBL/GenBank/DDBJ databases">
        <authorList>
            <person name="Sun Q."/>
            <person name="Kim S."/>
        </authorList>
    </citation>
    <scope>NUCLEOTIDE SEQUENCE</scope>
    <source>
        <strain evidence="8">KCTC 22164</strain>
    </source>
</reference>
<dbReference type="Proteomes" id="UP000631300">
    <property type="component" value="Unassembled WGS sequence"/>
</dbReference>
<evidence type="ECO:0000256" key="3">
    <source>
        <dbReference type="ARBA" id="ARBA00022694"/>
    </source>
</evidence>
<keyword evidence="4 5" id="KW-0413">Isomerase</keyword>
<dbReference type="EMBL" id="BMXP01000006">
    <property type="protein sequence ID" value="GGW89424.1"/>
    <property type="molecule type" value="Genomic_DNA"/>
</dbReference>
<dbReference type="GO" id="GO:0003723">
    <property type="term" value="F:RNA binding"/>
    <property type="evidence" value="ECO:0007669"/>
    <property type="project" value="InterPro"/>
</dbReference>
<dbReference type="CDD" id="cd02573">
    <property type="entry name" value="PseudoU_synth_EcTruB"/>
    <property type="match status" value="1"/>
</dbReference>
<dbReference type="Gene3D" id="3.30.2350.10">
    <property type="entry name" value="Pseudouridine synthase"/>
    <property type="match status" value="1"/>
</dbReference>
<organism evidence="8 9">
    <name type="scientific">Alteromonas halophila</name>
    <dbReference type="NCBI Taxonomy" id="516698"/>
    <lineage>
        <taxon>Bacteria</taxon>
        <taxon>Pseudomonadati</taxon>
        <taxon>Pseudomonadota</taxon>
        <taxon>Gammaproteobacteria</taxon>
        <taxon>Alteromonadales</taxon>
        <taxon>Alteromonadaceae</taxon>
        <taxon>Alteromonas/Salinimonas group</taxon>
        <taxon>Alteromonas</taxon>
    </lineage>
</organism>
<feature type="domain" description="tRNA pseudouridylate synthase B C-terminal" evidence="7">
    <location>
        <begin position="180"/>
        <end position="244"/>
    </location>
</feature>
<evidence type="ECO:0000259" key="7">
    <source>
        <dbReference type="Pfam" id="PF16198"/>
    </source>
</evidence>
<dbReference type="PANTHER" id="PTHR13767:SF2">
    <property type="entry name" value="PSEUDOURIDYLATE SYNTHASE TRUB1"/>
    <property type="match status" value="1"/>
</dbReference>
<protein>
    <recommendedName>
        <fullName evidence="5">tRNA pseudouridine synthase B</fullName>
        <ecNumber evidence="5">5.4.99.25</ecNumber>
    </recommendedName>
    <alternativeName>
        <fullName evidence="5">tRNA pseudouridine(55) synthase</fullName>
        <shortName evidence="5">Psi55 synthase</shortName>
    </alternativeName>
    <alternativeName>
        <fullName evidence="5">tRNA pseudouridylate synthase</fullName>
    </alternativeName>
    <alternativeName>
        <fullName evidence="5">tRNA-uridine isomerase</fullName>
    </alternativeName>
</protein>
<dbReference type="HAMAP" id="MF_01080">
    <property type="entry name" value="TruB_bact"/>
    <property type="match status" value="1"/>
</dbReference>
<comment type="function">
    <text evidence="5">Responsible for synthesis of pseudouridine from uracil-55 in the psi GC loop of transfer RNAs.</text>
</comment>
<sequence length="326" mass="35913">MARRRKGRAINGIVLLDKPLGGSSNQLLQKVRWLYKAQKAGHTGALDPLASGMLPLCLGEATKFSQFLLDADKSYDVTATLGVRTTTSDADGEVVAEEKVDVTDEQVKQACESYIGDSKQVPSMFSALKHQGKPLYFYARQGIEVEREARDITIFALEITRIALPEVDMRVHCSKGTYIRSLVDDIGQQLGCGAFVSKLHRTQVADYPADKMVSIDSLIALSEQAEDGDFAALDELLLPMDTAVTRLPRVTINDAQRQRFDNGQSVETLDDDGNTLKCGAPYRVYTIDADSTVFLGVGEAVETPKDQPAERHDRGPFLNPKRRVVY</sequence>
<gene>
    <name evidence="5 8" type="primary">truB</name>
    <name evidence="8" type="ORF">GCM10007391_24600</name>
</gene>
<evidence type="ECO:0000256" key="5">
    <source>
        <dbReference type="HAMAP-Rule" id="MF_01080"/>
    </source>
</evidence>
<dbReference type="InterPro" id="IPR032819">
    <property type="entry name" value="TruB_C"/>
</dbReference>
<dbReference type="GO" id="GO:1990481">
    <property type="term" value="P:mRNA pseudouridine synthesis"/>
    <property type="evidence" value="ECO:0007669"/>
    <property type="project" value="TreeGrafter"/>
</dbReference>
<comment type="catalytic activity">
    <reaction evidence="1 5">
        <text>uridine(55) in tRNA = pseudouridine(55) in tRNA</text>
        <dbReference type="Rhea" id="RHEA:42532"/>
        <dbReference type="Rhea" id="RHEA-COMP:10101"/>
        <dbReference type="Rhea" id="RHEA-COMP:10102"/>
        <dbReference type="ChEBI" id="CHEBI:65314"/>
        <dbReference type="ChEBI" id="CHEBI:65315"/>
        <dbReference type="EC" id="5.4.99.25"/>
    </reaction>
</comment>
<evidence type="ECO:0000256" key="1">
    <source>
        <dbReference type="ARBA" id="ARBA00000385"/>
    </source>
</evidence>
<comment type="caution">
    <text evidence="8">The sequence shown here is derived from an EMBL/GenBank/DDBJ whole genome shotgun (WGS) entry which is preliminary data.</text>
</comment>
<accession>A0A918JNP5</accession>
<dbReference type="SUPFAM" id="SSF55120">
    <property type="entry name" value="Pseudouridine synthase"/>
    <property type="match status" value="1"/>
</dbReference>
<evidence type="ECO:0000259" key="6">
    <source>
        <dbReference type="Pfam" id="PF01509"/>
    </source>
</evidence>
<dbReference type="InterPro" id="IPR014780">
    <property type="entry name" value="tRNA_psdUridine_synth_TruB"/>
</dbReference>
<evidence type="ECO:0000256" key="4">
    <source>
        <dbReference type="ARBA" id="ARBA00023235"/>
    </source>
</evidence>
<feature type="domain" description="Pseudouridine synthase II N-terminal" evidence="6">
    <location>
        <begin position="32"/>
        <end position="179"/>
    </location>
</feature>
<dbReference type="Pfam" id="PF16198">
    <property type="entry name" value="TruB_C_2"/>
    <property type="match status" value="1"/>
</dbReference>
<feature type="active site" description="Nucleophile" evidence="5">
    <location>
        <position position="47"/>
    </location>
</feature>
<evidence type="ECO:0000313" key="9">
    <source>
        <dbReference type="Proteomes" id="UP000631300"/>
    </source>
</evidence>
<dbReference type="Pfam" id="PF01509">
    <property type="entry name" value="TruB_N"/>
    <property type="match status" value="1"/>
</dbReference>
<name>A0A918JNP5_9ALTE</name>
<dbReference type="AlphaFoldDB" id="A0A918JNP5"/>
<dbReference type="InterPro" id="IPR020103">
    <property type="entry name" value="PsdUridine_synth_cat_dom_sf"/>
</dbReference>
<dbReference type="InterPro" id="IPR002501">
    <property type="entry name" value="PsdUridine_synth_N"/>
</dbReference>
<evidence type="ECO:0000256" key="2">
    <source>
        <dbReference type="ARBA" id="ARBA00005642"/>
    </source>
</evidence>
<keyword evidence="3 5" id="KW-0819">tRNA processing</keyword>
<evidence type="ECO:0000313" key="8">
    <source>
        <dbReference type="EMBL" id="GGW89424.1"/>
    </source>
</evidence>